<dbReference type="InterPro" id="IPR020845">
    <property type="entry name" value="AMP-binding_CS"/>
</dbReference>
<sequence length="359" mass="39875">MEVPKWYVDDNKPWFTSGLWQEGVPKHPEFPVISMGDWFDERTETNAKNKAIWFSKTFMNYRVLRKHTDSLATSLAKLGIKKGDVVALLIPNCFQYTISYFAIVKLGAIVAPINPTYKPIEILHVLKEVKAKALICMDAMYGLIKPIQDQHKFDFIISTNIVDLVAIPGPIRDKMIKEGTIPSGDVPGALDFKELANKRGEVDIPEVKIDPLNDTAVYLMTGGTTGVPKAAIITHYNCVTNAKQTFLWMPDATHPMACIGILPMFHAFGQTIVQNVVLEGGDYNILFPRPPSSLKEVVDTILEVGPEGGVILPGVENLFIGLTRYLQENPEPRLKGMFRLCVSGAGALHRPVKDKFVAI</sequence>
<feature type="domain" description="AMP-dependent synthetase/ligase" evidence="1">
    <location>
        <begin position="40"/>
        <end position="357"/>
    </location>
</feature>
<evidence type="ECO:0000259" key="1">
    <source>
        <dbReference type="Pfam" id="PF00501"/>
    </source>
</evidence>
<name>X0ZIT5_9ZZZZ</name>
<organism evidence="2">
    <name type="scientific">marine sediment metagenome</name>
    <dbReference type="NCBI Taxonomy" id="412755"/>
    <lineage>
        <taxon>unclassified sequences</taxon>
        <taxon>metagenomes</taxon>
        <taxon>ecological metagenomes</taxon>
    </lineage>
</organism>
<dbReference type="Gene3D" id="3.40.50.12780">
    <property type="entry name" value="N-terminal domain of ligase-like"/>
    <property type="match status" value="1"/>
</dbReference>
<dbReference type="InterPro" id="IPR050237">
    <property type="entry name" value="ATP-dep_AMP-bd_enzyme"/>
</dbReference>
<dbReference type="InterPro" id="IPR042099">
    <property type="entry name" value="ANL_N_sf"/>
</dbReference>
<dbReference type="PROSITE" id="PS00455">
    <property type="entry name" value="AMP_BINDING"/>
    <property type="match status" value="1"/>
</dbReference>
<dbReference type="SUPFAM" id="SSF56801">
    <property type="entry name" value="Acetyl-CoA synthetase-like"/>
    <property type="match status" value="1"/>
</dbReference>
<dbReference type="PANTHER" id="PTHR43767">
    <property type="entry name" value="LONG-CHAIN-FATTY-ACID--COA LIGASE"/>
    <property type="match status" value="1"/>
</dbReference>
<gene>
    <name evidence="2" type="ORF">S01H4_05137</name>
</gene>
<reference evidence="2" key="1">
    <citation type="journal article" date="2014" name="Front. Microbiol.">
        <title>High frequency of phylogenetically diverse reductive dehalogenase-homologous genes in deep subseafloor sedimentary metagenomes.</title>
        <authorList>
            <person name="Kawai M."/>
            <person name="Futagami T."/>
            <person name="Toyoda A."/>
            <person name="Takaki Y."/>
            <person name="Nishi S."/>
            <person name="Hori S."/>
            <person name="Arai W."/>
            <person name="Tsubouchi T."/>
            <person name="Morono Y."/>
            <person name="Uchiyama I."/>
            <person name="Ito T."/>
            <person name="Fujiyama A."/>
            <person name="Inagaki F."/>
            <person name="Takami H."/>
        </authorList>
    </citation>
    <scope>NUCLEOTIDE SEQUENCE</scope>
    <source>
        <strain evidence="2">Expedition CK06-06</strain>
    </source>
</reference>
<proteinExistence type="predicted"/>
<dbReference type="InterPro" id="IPR000873">
    <property type="entry name" value="AMP-dep_synth/lig_dom"/>
</dbReference>
<feature type="non-terminal residue" evidence="2">
    <location>
        <position position="359"/>
    </location>
</feature>
<dbReference type="EMBL" id="BART01001461">
    <property type="protein sequence ID" value="GAG69294.1"/>
    <property type="molecule type" value="Genomic_DNA"/>
</dbReference>
<dbReference type="PANTHER" id="PTHR43767:SF1">
    <property type="entry name" value="NONRIBOSOMAL PEPTIDE SYNTHASE PES1 (EUROFUNG)-RELATED"/>
    <property type="match status" value="1"/>
</dbReference>
<accession>X0ZIT5</accession>
<comment type="caution">
    <text evidence="2">The sequence shown here is derived from an EMBL/GenBank/DDBJ whole genome shotgun (WGS) entry which is preliminary data.</text>
</comment>
<protein>
    <recommendedName>
        <fullName evidence="1">AMP-dependent synthetase/ligase domain-containing protein</fullName>
    </recommendedName>
</protein>
<dbReference type="AlphaFoldDB" id="X0ZIT5"/>
<dbReference type="Pfam" id="PF00501">
    <property type="entry name" value="AMP-binding"/>
    <property type="match status" value="1"/>
</dbReference>
<evidence type="ECO:0000313" key="2">
    <source>
        <dbReference type="EMBL" id="GAG69294.1"/>
    </source>
</evidence>